<evidence type="ECO:0000256" key="8">
    <source>
        <dbReference type="SAM" id="MobiDB-lite"/>
    </source>
</evidence>
<keyword evidence="12" id="KW-1185">Reference proteome</keyword>
<comment type="caution">
    <text evidence="6">Lacks conserved residue(s) required for the propagation of feature annotation.</text>
</comment>
<dbReference type="InterPro" id="IPR010402">
    <property type="entry name" value="CCT_domain"/>
</dbReference>
<dbReference type="PANTHER" id="PTHR43874">
    <property type="entry name" value="TWO-COMPONENT RESPONSE REGULATOR"/>
    <property type="match status" value="1"/>
</dbReference>
<sequence>MEPRQPHKPEANDGPPFDLTSLPLKIFSAIPGFRAAGCAGEGIEMERNFGDAENKDGPGDKEVKWERLRVLLVEADYSTRQIITALLRKCSYRVAAVPDGLKAWETLKGRPHNIDLIITEVELPSISGFALLTLVMEHDVCKNIPVIMMSSHDSISMVLKCMLKGAADFLIKPVRKNELRNLWQHVWRRHTGTGGHIPQNLAVQQRKVEATFENIAPSNNSSDCVASTLRNIEYCEKESDAHSSCTTPYSEAEGAYMQNMQGPSQKNWSATNLSNSVMGKHGECAMLDKESVMPDSENREKSYRLGSEVAPCREACNSTALRLRGDHACAESITHNAGGQEEINRGNAGVATKVHGRNNELVEPSSGAIDLIGTFDNQPKCMYLNSNNKDGGTNKFEFVPHLELSLRRTCSSSLNYQGAEERPTLNHSSASAFSWYDSSKILQPHLPTLSRNWTELEEGGSKSHELSSNQLSRSLNCNFLQLDQEKLSSTIIGPSRQGELKFPSLQLGTIPVPGTRYDNSCDGYSHVLPVVLHNQSGPPTAWSPKPACQRDQSPLPSSTSFQSNLVMQNAEQGYHHSDETAESSIHQAVHEDNNLEPVEEHRQNSPAVGQTSSLCNGPGDQSKGVAYGSSSKGIDETATAPESWNETGLSIHDGSRRMDSLRSSHREAALTKFRLKRKERCFEKKVRYHSRKRLAEQRPRVKGQFVRQVQTDL</sequence>
<dbReference type="AlphaFoldDB" id="A0A8T1RM67"/>
<dbReference type="Pfam" id="PF00072">
    <property type="entry name" value="Response_reg"/>
    <property type="match status" value="1"/>
</dbReference>
<feature type="domain" description="CCT" evidence="10">
    <location>
        <begin position="666"/>
        <end position="708"/>
    </location>
</feature>
<dbReference type="InterPro" id="IPR001789">
    <property type="entry name" value="Sig_transdc_resp-reg_receiver"/>
</dbReference>
<feature type="compositionally biased region" description="Polar residues" evidence="8">
    <location>
        <begin position="604"/>
        <end position="615"/>
    </location>
</feature>
<evidence type="ECO:0000256" key="1">
    <source>
        <dbReference type="ARBA" id="ARBA00004123"/>
    </source>
</evidence>
<dbReference type="PROSITE" id="PS50110">
    <property type="entry name" value="RESPONSE_REGULATORY"/>
    <property type="match status" value="1"/>
</dbReference>
<feature type="region of interest" description="Disordered" evidence="8">
    <location>
        <begin position="595"/>
        <end position="660"/>
    </location>
</feature>
<evidence type="ECO:0000256" key="4">
    <source>
        <dbReference type="ARBA" id="ARBA00023163"/>
    </source>
</evidence>
<evidence type="ECO:0000256" key="6">
    <source>
        <dbReference type="PROSITE-ProRule" id="PRU00169"/>
    </source>
</evidence>
<dbReference type="PANTHER" id="PTHR43874:SF146">
    <property type="entry name" value="TWO-COMPONENT RESPONSE REGULATOR-LIKE APRR9"/>
    <property type="match status" value="1"/>
</dbReference>
<keyword evidence="3" id="KW-0805">Transcription regulation</keyword>
<evidence type="ECO:0000256" key="7">
    <source>
        <dbReference type="PROSITE-ProRule" id="PRU00357"/>
    </source>
</evidence>
<dbReference type="Proteomes" id="UP000811609">
    <property type="component" value="Chromosome 1"/>
</dbReference>
<dbReference type="GO" id="GO:0009736">
    <property type="term" value="P:cytokinin-activated signaling pathway"/>
    <property type="evidence" value="ECO:0007669"/>
    <property type="project" value="InterPro"/>
</dbReference>
<evidence type="ECO:0000256" key="5">
    <source>
        <dbReference type="ARBA" id="ARBA00023242"/>
    </source>
</evidence>
<dbReference type="PROSITE" id="PS51017">
    <property type="entry name" value="CCT"/>
    <property type="match status" value="1"/>
</dbReference>
<dbReference type="SMART" id="SM00448">
    <property type="entry name" value="REC"/>
    <property type="match status" value="1"/>
</dbReference>
<evidence type="ECO:0000259" key="10">
    <source>
        <dbReference type="PROSITE" id="PS51017"/>
    </source>
</evidence>
<dbReference type="InterPro" id="IPR045279">
    <property type="entry name" value="ARR-like"/>
</dbReference>
<keyword evidence="2" id="KW-0902">Two-component regulatory system</keyword>
<reference evidence="11" key="1">
    <citation type="submission" date="2020-12" db="EMBL/GenBank/DDBJ databases">
        <title>WGS assembly of Carya illinoinensis cv. Pawnee.</title>
        <authorList>
            <person name="Platts A."/>
            <person name="Shu S."/>
            <person name="Wright S."/>
            <person name="Barry K."/>
            <person name="Edger P."/>
            <person name="Pires J.C."/>
            <person name="Schmutz J."/>
        </authorList>
    </citation>
    <scope>NUCLEOTIDE SEQUENCE</scope>
    <source>
        <tissue evidence="11">Leaf</tissue>
    </source>
</reference>
<dbReference type="CDD" id="cd17582">
    <property type="entry name" value="psREC_PRR"/>
    <property type="match status" value="1"/>
</dbReference>
<evidence type="ECO:0000256" key="3">
    <source>
        <dbReference type="ARBA" id="ARBA00023015"/>
    </source>
</evidence>
<organism evidence="11 12">
    <name type="scientific">Carya illinoinensis</name>
    <name type="common">Pecan</name>
    <dbReference type="NCBI Taxonomy" id="32201"/>
    <lineage>
        <taxon>Eukaryota</taxon>
        <taxon>Viridiplantae</taxon>
        <taxon>Streptophyta</taxon>
        <taxon>Embryophyta</taxon>
        <taxon>Tracheophyta</taxon>
        <taxon>Spermatophyta</taxon>
        <taxon>Magnoliopsida</taxon>
        <taxon>eudicotyledons</taxon>
        <taxon>Gunneridae</taxon>
        <taxon>Pentapetalae</taxon>
        <taxon>rosids</taxon>
        <taxon>fabids</taxon>
        <taxon>Fagales</taxon>
        <taxon>Juglandaceae</taxon>
        <taxon>Carya</taxon>
    </lineage>
</organism>
<evidence type="ECO:0000313" key="11">
    <source>
        <dbReference type="EMBL" id="KAG6667172.1"/>
    </source>
</evidence>
<dbReference type="Pfam" id="PF06203">
    <property type="entry name" value="CCT"/>
    <property type="match status" value="1"/>
</dbReference>
<dbReference type="GO" id="GO:0000160">
    <property type="term" value="P:phosphorelay signal transduction system"/>
    <property type="evidence" value="ECO:0007669"/>
    <property type="project" value="UniProtKB-KW"/>
</dbReference>
<evidence type="ECO:0000259" key="9">
    <source>
        <dbReference type="PROSITE" id="PS50110"/>
    </source>
</evidence>
<accession>A0A8T1RM67</accession>
<feature type="domain" description="Response regulatory" evidence="9">
    <location>
        <begin position="69"/>
        <end position="187"/>
    </location>
</feature>
<gene>
    <name evidence="11" type="ORF">CIPAW_01G082700</name>
</gene>
<feature type="region of interest" description="Disordered" evidence="8">
    <location>
        <begin position="537"/>
        <end position="560"/>
    </location>
</feature>
<name>A0A8T1RM67_CARIL</name>
<comment type="caution">
    <text evidence="11">The sequence shown here is derived from an EMBL/GenBank/DDBJ whole genome shotgun (WGS) entry which is preliminary data.</text>
</comment>
<proteinExistence type="predicted"/>
<keyword evidence="5 7" id="KW-0539">Nucleus</keyword>
<evidence type="ECO:0000313" key="12">
    <source>
        <dbReference type="Proteomes" id="UP000811609"/>
    </source>
</evidence>
<feature type="compositionally biased region" description="Polar residues" evidence="8">
    <location>
        <begin position="550"/>
        <end position="560"/>
    </location>
</feature>
<evidence type="ECO:0000256" key="2">
    <source>
        <dbReference type="ARBA" id="ARBA00023012"/>
    </source>
</evidence>
<dbReference type="GO" id="GO:0005634">
    <property type="term" value="C:nucleus"/>
    <property type="evidence" value="ECO:0007669"/>
    <property type="project" value="UniProtKB-SubCell"/>
</dbReference>
<dbReference type="EMBL" id="CM031809">
    <property type="protein sequence ID" value="KAG6667172.1"/>
    <property type="molecule type" value="Genomic_DNA"/>
</dbReference>
<protein>
    <submittedName>
        <fullName evidence="11">Uncharacterized protein</fullName>
    </submittedName>
</protein>
<keyword evidence="4" id="KW-0804">Transcription</keyword>
<comment type="subcellular location">
    <subcellularLocation>
        <location evidence="1 7">Nucleus</location>
    </subcellularLocation>
</comment>